<dbReference type="Proteomes" id="UP000005713">
    <property type="component" value="Unassembled WGS sequence"/>
</dbReference>
<dbReference type="Gene3D" id="3.30.450.20">
    <property type="entry name" value="PAS domain"/>
    <property type="match status" value="2"/>
</dbReference>
<dbReference type="InterPro" id="IPR001789">
    <property type="entry name" value="Sig_transdc_resp-reg_receiver"/>
</dbReference>
<dbReference type="SUPFAM" id="SSF55874">
    <property type="entry name" value="ATPase domain of HSP90 chaperone/DNA topoisomerase II/histidine kinase"/>
    <property type="match status" value="1"/>
</dbReference>
<gene>
    <name evidence="8" type="ORF">SSE37_11954</name>
</gene>
<comment type="catalytic activity">
    <reaction evidence="1">
        <text>ATP + protein L-histidine = ADP + protein N-phospho-L-histidine.</text>
        <dbReference type="EC" id="2.7.13.3"/>
    </reaction>
</comment>
<dbReference type="RefSeq" id="WP_005859198.1">
    <property type="nucleotide sequence ID" value="NZ_AAYA01000006.1"/>
</dbReference>
<keyword evidence="8" id="KW-0418">Kinase</keyword>
<dbReference type="GO" id="GO:0004673">
    <property type="term" value="F:protein histidine kinase activity"/>
    <property type="evidence" value="ECO:0007669"/>
    <property type="project" value="UniProtKB-EC"/>
</dbReference>
<dbReference type="PANTHER" id="PTHR43065">
    <property type="entry name" value="SENSOR HISTIDINE KINASE"/>
    <property type="match status" value="1"/>
</dbReference>
<dbReference type="PROSITE" id="PS50112">
    <property type="entry name" value="PAS"/>
    <property type="match status" value="1"/>
</dbReference>
<dbReference type="InterPro" id="IPR003594">
    <property type="entry name" value="HATPase_dom"/>
</dbReference>
<keyword evidence="9" id="KW-1185">Reference proteome</keyword>
<feature type="domain" description="Response regulatory" evidence="6">
    <location>
        <begin position="520"/>
        <end position="630"/>
    </location>
</feature>
<sequence length="633" mass="68356">MTTRADTAAFTLAGLNLIQQALSIFDRDLRLVLINRPMQAMFDLPDTLCAPGTTFEAVIRHLATSGEYGPIDDLETFIEARVTLARTFEPHYMERQRANGRTISVEGAPLPQGGWVTVYTDITAIRQQEELLRSRSESLSEEVLQRSEELARTNRQLAATITALEETRRQLMETEARTRTTTEMMPAHIARVDATGRYTFSNNRLADVMPGRPASIVGLHISDTLGPEAYARVQPHLDAAFSGRASTFEFSDEASSRRIRAAFTPDPLEPGVYILSQDVTEETQARAALQQTRRREIAAQLTSGLAHDFSNLLTIILGQQAKLARLDLPGEAPACVTATLQAARRGGTLLERIADITSPRTWQPKPMRLSPFLDDLANLADPTLPAGLTLTMEDHTTAPLMADPGLLQDALLNLVLNARDACAGRAEARITIAAHELQGTWLEIAVTDTGPGFSAEALDHGAAPFFTTKGGEGSGLGLAMVYDMAKLAGGALRLSNTGTGARVILRLPLRHALSLPASGLVLLVEDSPDLRAPIRDMLTGLGYAVAEASSVPEALALAETLEVALILSDITLEGSEPGHTLADRLPQVPLRLMTSLPPGDPRHRAARARAPVIAKPFTAETLANALREGERTP</sequence>
<dbReference type="eggNOG" id="COG4191">
    <property type="taxonomic scope" value="Bacteria"/>
</dbReference>
<dbReference type="eggNOG" id="COG0784">
    <property type="taxonomic scope" value="Bacteria"/>
</dbReference>
<dbReference type="InterPro" id="IPR000014">
    <property type="entry name" value="PAS"/>
</dbReference>
<dbReference type="InterPro" id="IPR013656">
    <property type="entry name" value="PAS_4"/>
</dbReference>
<dbReference type="InterPro" id="IPR011006">
    <property type="entry name" value="CheY-like_superfamily"/>
</dbReference>
<organism evidence="8 9">
    <name type="scientific">Sagittula stellata (strain ATCC 700073 / DSM 11524 / E-37)</name>
    <dbReference type="NCBI Taxonomy" id="388399"/>
    <lineage>
        <taxon>Bacteria</taxon>
        <taxon>Pseudomonadati</taxon>
        <taxon>Pseudomonadota</taxon>
        <taxon>Alphaproteobacteria</taxon>
        <taxon>Rhodobacterales</taxon>
        <taxon>Roseobacteraceae</taxon>
        <taxon>Sagittula</taxon>
    </lineage>
</organism>
<proteinExistence type="predicted"/>
<reference evidence="8 9" key="1">
    <citation type="submission" date="2006-06" db="EMBL/GenBank/DDBJ databases">
        <authorList>
            <person name="Moran M.A."/>
            <person name="Ferriera S."/>
            <person name="Johnson J."/>
            <person name="Kravitz S."/>
            <person name="Beeson K."/>
            <person name="Sutton G."/>
            <person name="Rogers Y.-H."/>
            <person name="Friedman R."/>
            <person name="Frazier M."/>
            <person name="Venter J.C."/>
        </authorList>
    </citation>
    <scope>NUCLEOTIDE SEQUENCE [LARGE SCALE GENOMIC DNA]</scope>
    <source>
        <strain evidence="8 9">E-37</strain>
    </source>
</reference>
<dbReference type="SMART" id="SM00448">
    <property type="entry name" value="REC"/>
    <property type="match status" value="1"/>
</dbReference>
<name>A3K3Z3_SAGS3</name>
<dbReference type="PROSITE" id="PS50109">
    <property type="entry name" value="HIS_KIN"/>
    <property type="match status" value="1"/>
</dbReference>
<dbReference type="Pfam" id="PF00072">
    <property type="entry name" value="Response_reg"/>
    <property type="match status" value="1"/>
</dbReference>
<dbReference type="Pfam" id="PF02518">
    <property type="entry name" value="HATPase_c"/>
    <property type="match status" value="1"/>
</dbReference>
<evidence type="ECO:0000256" key="1">
    <source>
        <dbReference type="ARBA" id="ARBA00000085"/>
    </source>
</evidence>
<keyword evidence="3" id="KW-0597">Phosphoprotein</keyword>
<evidence type="ECO:0000256" key="2">
    <source>
        <dbReference type="ARBA" id="ARBA00012438"/>
    </source>
</evidence>
<keyword evidence="4" id="KW-0175">Coiled coil</keyword>
<dbReference type="Pfam" id="PF08448">
    <property type="entry name" value="PAS_4"/>
    <property type="match status" value="1"/>
</dbReference>
<dbReference type="AlphaFoldDB" id="A3K3Z3"/>
<dbReference type="SMART" id="SM00387">
    <property type="entry name" value="HATPase_c"/>
    <property type="match status" value="1"/>
</dbReference>
<evidence type="ECO:0000313" key="9">
    <source>
        <dbReference type="Proteomes" id="UP000005713"/>
    </source>
</evidence>
<dbReference type="InterPro" id="IPR005467">
    <property type="entry name" value="His_kinase_dom"/>
</dbReference>
<dbReference type="Gene3D" id="3.30.565.10">
    <property type="entry name" value="Histidine kinase-like ATPase, C-terminal domain"/>
    <property type="match status" value="1"/>
</dbReference>
<dbReference type="Gene3D" id="3.40.50.2300">
    <property type="match status" value="1"/>
</dbReference>
<dbReference type="OrthoDB" id="9796100at2"/>
<evidence type="ECO:0000259" key="6">
    <source>
        <dbReference type="PROSITE" id="PS50110"/>
    </source>
</evidence>
<evidence type="ECO:0000259" key="5">
    <source>
        <dbReference type="PROSITE" id="PS50109"/>
    </source>
</evidence>
<dbReference type="SUPFAM" id="SSF55785">
    <property type="entry name" value="PYP-like sensor domain (PAS domain)"/>
    <property type="match status" value="1"/>
</dbReference>
<evidence type="ECO:0000256" key="4">
    <source>
        <dbReference type="SAM" id="Coils"/>
    </source>
</evidence>
<evidence type="ECO:0000259" key="7">
    <source>
        <dbReference type="PROSITE" id="PS50112"/>
    </source>
</evidence>
<dbReference type="EMBL" id="AAYA01000006">
    <property type="protein sequence ID" value="EBA08257.1"/>
    <property type="molecule type" value="Genomic_DNA"/>
</dbReference>
<dbReference type="PANTHER" id="PTHR43065:SF42">
    <property type="entry name" value="TWO-COMPONENT SENSOR PPRA"/>
    <property type="match status" value="1"/>
</dbReference>
<dbReference type="Pfam" id="PF12860">
    <property type="entry name" value="PAS_7"/>
    <property type="match status" value="1"/>
</dbReference>
<dbReference type="PROSITE" id="PS50110">
    <property type="entry name" value="RESPONSE_REGULATORY"/>
    <property type="match status" value="1"/>
</dbReference>
<dbReference type="GO" id="GO:0000160">
    <property type="term" value="P:phosphorelay signal transduction system"/>
    <property type="evidence" value="ECO:0007669"/>
    <property type="project" value="InterPro"/>
</dbReference>
<evidence type="ECO:0000313" key="8">
    <source>
        <dbReference type="EMBL" id="EBA08257.1"/>
    </source>
</evidence>
<feature type="domain" description="PAS" evidence="7">
    <location>
        <begin position="174"/>
        <end position="244"/>
    </location>
</feature>
<dbReference type="SUPFAM" id="SSF52172">
    <property type="entry name" value="CheY-like"/>
    <property type="match status" value="1"/>
</dbReference>
<accession>A3K3Z3</accession>
<feature type="modified residue" description="4-aspartylphosphate" evidence="3">
    <location>
        <position position="569"/>
    </location>
</feature>
<feature type="coiled-coil region" evidence="4">
    <location>
        <begin position="147"/>
        <end position="177"/>
    </location>
</feature>
<dbReference type="PRINTS" id="PR00344">
    <property type="entry name" value="BCTRLSENSOR"/>
</dbReference>
<comment type="caution">
    <text evidence="8">The sequence shown here is derived from an EMBL/GenBank/DDBJ whole genome shotgun (WGS) entry which is preliminary data.</text>
</comment>
<dbReference type="InterPro" id="IPR004358">
    <property type="entry name" value="Sig_transdc_His_kin-like_C"/>
</dbReference>
<dbReference type="EC" id="2.7.13.3" evidence="2"/>
<evidence type="ECO:0000256" key="3">
    <source>
        <dbReference type="PROSITE-ProRule" id="PRU00169"/>
    </source>
</evidence>
<feature type="domain" description="Histidine kinase" evidence="5">
    <location>
        <begin position="304"/>
        <end position="511"/>
    </location>
</feature>
<keyword evidence="8" id="KW-0808">Transferase</keyword>
<dbReference type="InterPro" id="IPR036890">
    <property type="entry name" value="HATPase_C_sf"/>
</dbReference>
<dbReference type="InterPro" id="IPR035965">
    <property type="entry name" value="PAS-like_dom_sf"/>
</dbReference>
<protein>
    <recommendedName>
        <fullName evidence="2">histidine kinase</fullName>
        <ecNumber evidence="2">2.7.13.3</ecNumber>
    </recommendedName>
</protein>